<keyword evidence="1" id="KW-1133">Transmembrane helix</keyword>
<feature type="transmembrane region" description="Helical" evidence="1">
    <location>
        <begin position="47"/>
        <end position="68"/>
    </location>
</feature>
<evidence type="ECO:0000313" key="3">
    <source>
        <dbReference type="Proteomes" id="UP001623592"/>
    </source>
</evidence>
<name>A0ABW8TBT4_9CLOT</name>
<dbReference type="EMBL" id="JBJIAA010000004">
    <property type="protein sequence ID" value="MFL0249994.1"/>
    <property type="molecule type" value="Genomic_DNA"/>
</dbReference>
<proteinExistence type="predicted"/>
<keyword evidence="1" id="KW-0472">Membrane</keyword>
<gene>
    <name evidence="2" type="ORF">ACJDT4_06125</name>
</gene>
<keyword evidence="1" id="KW-0812">Transmembrane</keyword>
<sequence>MADSNNDDKKVARSNSGGFGHWLGRLAITAVILAITSYLTPGFSIRGLWSFLLAAVVITVIDYFVESFMGVDASPFGKGLKGFVISAIIIYLTQFLVPNMRASILGAILAALVIGIIDAIIPGRAM</sequence>
<reference evidence="2 3" key="1">
    <citation type="submission" date="2024-11" db="EMBL/GenBank/DDBJ databases">
        <authorList>
            <person name="Heng Y.C."/>
            <person name="Lim A.C.H."/>
            <person name="Lee J.K.Y."/>
            <person name="Kittelmann S."/>
        </authorList>
    </citation>
    <scope>NUCLEOTIDE SEQUENCE [LARGE SCALE GENOMIC DNA]</scope>
    <source>
        <strain evidence="2 3">WILCCON 0114</strain>
    </source>
</reference>
<dbReference type="PANTHER" id="PTHR37309">
    <property type="entry name" value="SLR0284 PROTEIN"/>
    <property type="match status" value="1"/>
</dbReference>
<dbReference type="RefSeq" id="WP_406786659.1">
    <property type="nucleotide sequence ID" value="NZ_JBJIAA010000004.1"/>
</dbReference>
<keyword evidence="3" id="KW-1185">Reference proteome</keyword>
<comment type="caution">
    <text evidence="2">The sequence shown here is derived from an EMBL/GenBank/DDBJ whole genome shotgun (WGS) entry which is preliminary data.</text>
</comment>
<evidence type="ECO:0000313" key="2">
    <source>
        <dbReference type="EMBL" id="MFL0249994.1"/>
    </source>
</evidence>
<dbReference type="PANTHER" id="PTHR37309:SF1">
    <property type="entry name" value="SLR0284 PROTEIN"/>
    <property type="match status" value="1"/>
</dbReference>
<dbReference type="Proteomes" id="UP001623592">
    <property type="component" value="Unassembled WGS sequence"/>
</dbReference>
<dbReference type="Pfam" id="PF04020">
    <property type="entry name" value="Phage_holin_4_2"/>
    <property type="match status" value="1"/>
</dbReference>
<feature type="transmembrane region" description="Helical" evidence="1">
    <location>
        <begin position="80"/>
        <end position="97"/>
    </location>
</feature>
<feature type="transmembrane region" description="Helical" evidence="1">
    <location>
        <begin position="103"/>
        <end position="121"/>
    </location>
</feature>
<dbReference type="InterPro" id="IPR007165">
    <property type="entry name" value="Phage_holin_4_2"/>
</dbReference>
<organism evidence="2 3">
    <name type="scientific">Clostridium neuense</name>
    <dbReference type="NCBI Taxonomy" id="1728934"/>
    <lineage>
        <taxon>Bacteria</taxon>
        <taxon>Bacillati</taxon>
        <taxon>Bacillota</taxon>
        <taxon>Clostridia</taxon>
        <taxon>Eubacteriales</taxon>
        <taxon>Clostridiaceae</taxon>
        <taxon>Clostridium</taxon>
    </lineage>
</organism>
<evidence type="ECO:0000256" key="1">
    <source>
        <dbReference type="SAM" id="Phobius"/>
    </source>
</evidence>
<feature type="transmembrane region" description="Helical" evidence="1">
    <location>
        <begin position="22"/>
        <end position="41"/>
    </location>
</feature>
<accession>A0ABW8TBT4</accession>
<protein>
    <submittedName>
        <fullName evidence="2">Phage holin family protein</fullName>
    </submittedName>
</protein>